<evidence type="ECO:0000256" key="5">
    <source>
        <dbReference type="SAM" id="Phobius"/>
    </source>
</evidence>
<dbReference type="Gene3D" id="1.20.1720.10">
    <property type="entry name" value="Multidrug resistance protein D"/>
    <property type="match status" value="1"/>
</dbReference>
<proteinExistence type="predicted"/>
<feature type="transmembrane region" description="Helical" evidence="5">
    <location>
        <begin position="479"/>
        <end position="499"/>
    </location>
</feature>
<feature type="transmembrane region" description="Helical" evidence="5">
    <location>
        <begin position="439"/>
        <end position="459"/>
    </location>
</feature>
<dbReference type="PANTHER" id="PTHR42718">
    <property type="entry name" value="MAJOR FACILITATOR SUPERFAMILY MULTIDRUG TRANSPORTER MFSC"/>
    <property type="match status" value="1"/>
</dbReference>
<dbReference type="GO" id="GO:0022857">
    <property type="term" value="F:transmembrane transporter activity"/>
    <property type="evidence" value="ECO:0007669"/>
    <property type="project" value="InterPro"/>
</dbReference>
<feature type="transmembrane region" description="Helical" evidence="5">
    <location>
        <begin position="381"/>
        <end position="402"/>
    </location>
</feature>
<feature type="transmembrane region" description="Helical" evidence="5">
    <location>
        <begin position="408"/>
        <end position="427"/>
    </location>
</feature>
<dbReference type="GO" id="GO:0016020">
    <property type="term" value="C:membrane"/>
    <property type="evidence" value="ECO:0007669"/>
    <property type="project" value="UniProtKB-SubCell"/>
</dbReference>
<comment type="subcellular location">
    <subcellularLocation>
        <location evidence="1">Membrane</location>
        <topology evidence="1">Multi-pass membrane protein</topology>
    </subcellularLocation>
</comment>
<evidence type="ECO:0000256" key="2">
    <source>
        <dbReference type="ARBA" id="ARBA00022692"/>
    </source>
</evidence>
<protein>
    <submittedName>
        <fullName evidence="7">MFS general substrate transporter</fullName>
    </submittedName>
</protein>
<feature type="transmembrane region" description="Helical" evidence="5">
    <location>
        <begin position="171"/>
        <end position="190"/>
    </location>
</feature>
<feature type="transmembrane region" description="Helical" evidence="5">
    <location>
        <begin position="73"/>
        <end position="95"/>
    </location>
</feature>
<feature type="transmembrane region" description="Helical" evidence="5">
    <location>
        <begin position="142"/>
        <end position="164"/>
    </location>
</feature>
<dbReference type="EMBL" id="ML977047">
    <property type="protein sequence ID" value="KAF1948822.1"/>
    <property type="molecule type" value="Genomic_DNA"/>
</dbReference>
<feature type="transmembrane region" description="Helical" evidence="5">
    <location>
        <begin position="304"/>
        <end position="324"/>
    </location>
</feature>
<dbReference type="PROSITE" id="PS50850">
    <property type="entry name" value="MFS"/>
    <property type="match status" value="1"/>
</dbReference>
<dbReference type="Gene3D" id="1.20.1250.20">
    <property type="entry name" value="MFS general substrate transporter like domains"/>
    <property type="match status" value="1"/>
</dbReference>
<dbReference type="SUPFAM" id="SSF103473">
    <property type="entry name" value="MFS general substrate transporter"/>
    <property type="match status" value="1"/>
</dbReference>
<feature type="transmembrane region" description="Helical" evidence="5">
    <location>
        <begin position="196"/>
        <end position="216"/>
    </location>
</feature>
<gene>
    <name evidence="7" type="ORF">CC80DRAFT_458533</name>
</gene>
<feature type="transmembrane region" description="Helical" evidence="5">
    <location>
        <begin position="228"/>
        <end position="247"/>
    </location>
</feature>
<keyword evidence="8" id="KW-1185">Reference proteome</keyword>
<dbReference type="OrthoDB" id="2130629at2759"/>
<evidence type="ECO:0000256" key="3">
    <source>
        <dbReference type="ARBA" id="ARBA00022989"/>
    </source>
</evidence>
<reference evidence="7" key="1">
    <citation type="journal article" date="2020" name="Stud. Mycol.">
        <title>101 Dothideomycetes genomes: a test case for predicting lifestyles and emergence of pathogens.</title>
        <authorList>
            <person name="Haridas S."/>
            <person name="Albert R."/>
            <person name="Binder M."/>
            <person name="Bloem J."/>
            <person name="Labutti K."/>
            <person name="Salamov A."/>
            <person name="Andreopoulos B."/>
            <person name="Baker S."/>
            <person name="Barry K."/>
            <person name="Bills G."/>
            <person name="Bluhm B."/>
            <person name="Cannon C."/>
            <person name="Castanera R."/>
            <person name="Culley D."/>
            <person name="Daum C."/>
            <person name="Ezra D."/>
            <person name="Gonzalez J."/>
            <person name="Henrissat B."/>
            <person name="Kuo A."/>
            <person name="Liang C."/>
            <person name="Lipzen A."/>
            <person name="Lutzoni F."/>
            <person name="Magnuson J."/>
            <person name="Mondo S."/>
            <person name="Nolan M."/>
            <person name="Ohm R."/>
            <person name="Pangilinan J."/>
            <person name="Park H.-J."/>
            <person name="Ramirez L."/>
            <person name="Alfaro M."/>
            <person name="Sun H."/>
            <person name="Tritt A."/>
            <person name="Yoshinaga Y."/>
            <person name="Zwiers L.-H."/>
            <person name="Turgeon B."/>
            <person name="Goodwin S."/>
            <person name="Spatafora J."/>
            <person name="Crous P."/>
            <person name="Grigoriev I."/>
        </authorList>
    </citation>
    <scope>NUCLEOTIDE SEQUENCE</scope>
    <source>
        <strain evidence="7">CBS 675.92</strain>
    </source>
</reference>
<feature type="transmembrane region" description="Helical" evidence="5">
    <location>
        <begin position="272"/>
        <end position="292"/>
    </location>
</feature>
<accession>A0A6A5TAX6</accession>
<organism evidence="7 8">
    <name type="scientific">Byssothecium circinans</name>
    <dbReference type="NCBI Taxonomy" id="147558"/>
    <lineage>
        <taxon>Eukaryota</taxon>
        <taxon>Fungi</taxon>
        <taxon>Dikarya</taxon>
        <taxon>Ascomycota</taxon>
        <taxon>Pezizomycotina</taxon>
        <taxon>Dothideomycetes</taxon>
        <taxon>Pleosporomycetidae</taxon>
        <taxon>Pleosporales</taxon>
        <taxon>Massarineae</taxon>
        <taxon>Massarinaceae</taxon>
        <taxon>Byssothecium</taxon>
    </lineage>
</organism>
<keyword evidence="4 5" id="KW-0472">Membrane</keyword>
<dbReference type="InterPro" id="IPR036259">
    <property type="entry name" value="MFS_trans_sf"/>
</dbReference>
<sequence>MTSTLTTEAIELQPLPVVAAFPNPSGSKDNLEHFIWLPESREAVNPPNVPKDASVPTSSEVRPLSKLQLAMTILQPSLINFFGSFTTGIITVGLPTIASSISLQRSLYLWPSSIYSLTSGAALLIAGSVADIIGPRHVEVCGIFLVGIFVLACGFSQTGIQLVVFRALQGIALAMHIPASVAIIATAAPAGRARNIGFGCLGLSQPLGFSFGMVLSGIMIERIGWRSGFYLSGAAILFAAAASWLTLPKVKPEAEGLTIGDLLKKLWRDVDWVGGIIAGSGLALLSYVLAMVSADLSIIRSATTASLLAVSLVLLVAFPLWMRYRERKGQSALVPNSLWKNTRFASICALVALSYGAINSLELFSSLYFQEVQNHSMLITSLYLLPNLMVAVCINLSVGIFVDRLPAGWLVVGTSLLSALAPLMMALVDPNWKYYYLELWAQMLAPLSTDVLYTVGLIIVSDSFDERTQALAGAVFSTVAQFGTSLGVGVCQVVALGVMGSDVNPVMGKEGFPFATSGIPPSGIPPYYS</sequence>
<evidence type="ECO:0000313" key="8">
    <source>
        <dbReference type="Proteomes" id="UP000800035"/>
    </source>
</evidence>
<feature type="transmembrane region" description="Helical" evidence="5">
    <location>
        <begin position="344"/>
        <end position="369"/>
    </location>
</feature>
<keyword evidence="3 5" id="KW-1133">Transmembrane helix</keyword>
<dbReference type="PANTHER" id="PTHR42718:SF27">
    <property type="entry name" value="TRANSPORTER, PUTATIVE-RELATED"/>
    <property type="match status" value="1"/>
</dbReference>
<feature type="domain" description="Major facilitator superfamily (MFS) profile" evidence="6">
    <location>
        <begin position="72"/>
        <end position="529"/>
    </location>
</feature>
<evidence type="ECO:0000313" key="7">
    <source>
        <dbReference type="EMBL" id="KAF1948822.1"/>
    </source>
</evidence>
<keyword evidence="2 5" id="KW-0812">Transmembrane</keyword>
<feature type="transmembrane region" description="Helical" evidence="5">
    <location>
        <begin position="107"/>
        <end position="130"/>
    </location>
</feature>
<dbReference type="Proteomes" id="UP000800035">
    <property type="component" value="Unassembled WGS sequence"/>
</dbReference>
<dbReference type="InterPro" id="IPR020846">
    <property type="entry name" value="MFS_dom"/>
</dbReference>
<evidence type="ECO:0000256" key="4">
    <source>
        <dbReference type="ARBA" id="ARBA00023136"/>
    </source>
</evidence>
<dbReference type="AlphaFoldDB" id="A0A6A5TAX6"/>
<evidence type="ECO:0000259" key="6">
    <source>
        <dbReference type="PROSITE" id="PS50850"/>
    </source>
</evidence>
<evidence type="ECO:0000256" key="1">
    <source>
        <dbReference type="ARBA" id="ARBA00004141"/>
    </source>
</evidence>
<name>A0A6A5TAX6_9PLEO</name>
<dbReference type="InterPro" id="IPR011701">
    <property type="entry name" value="MFS"/>
</dbReference>
<dbReference type="Pfam" id="PF07690">
    <property type="entry name" value="MFS_1"/>
    <property type="match status" value="1"/>
</dbReference>